<evidence type="ECO:0000256" key="1">
    <source>
        <dbReference type="SAM" id="MobiDB-lite"/>
    </source>
</evidence>
<feature type="region of interest" description="Disordered" evidence="1">
    <location>
        <begin position="1"/>
        <end position="31"/>
    </location>
</feature>
<evidence type="ECO:0000313" key="3">
    <source>
        <dbReference type="Proteomes" id="UP000015530"/>
    </source>
</evidence>
<protein>
    <submittedName>
        <fullName evidence="2">Uncharacterized protein</fullName>
    </submittedName>
</protein>
<feature type="compositionally biased region" description="Basic and acidic residues" evidence="1">
    <location>
        <begin position="18"/>
        <end position="31"/>
    </location>
</feature>
<sequence length="310" mass="35685">MAQQGILKNLNEWTSMPEARKQHEEGRDTKVTRDILNELQLNTKIMGSCEELETSLGKGLEKSLENPRNSTDESSDEHTERDNKCQKGKREQRINKLRETEKSDTNIRSYNVSDFSESPSADSGSRNYDGGCSADESGTKPIDIENDEGCMDVKKDRSWGVVSDKSPKVGTRNLERARSQQQDHTSKKHWGRRKDNRNTEESKNEHRPEQREVDDEKKRRRGDADESDSNREESPNGHKRTRREDKVEAPPGTDNITQIMKFIRQMALLSDERLLQNLQHGFPMHAQDTILAGFRIIEWFQGTESDLEDL</sequence>
<evidence type="ECO:0000313" key="2">
    <source>
        <dbReference type="EMBL" id="EQB53314.1"/>
    </source>
</evidence>
<proteinExistence type="predicted"/>
<dbReference type="HOGENOM" id="CLU_897168_0_0_1"/>
<dbReference type="AlphaFoldDB" id="T0KMS5"/>
<dbReference type="OrthoDB" id="4815148at2759"/>
<feature type="compositionally biased region" description="Basic and acidic residues" evidence="1">
    <location>
        <begin position="196"/>
        <end position="248"/>
    </location>
</feature>
<feature type="compositionally biased region" description="Basic and acidic residues" evidence="1">
    <location>
        <begin position="76"/>
        <end position="105"/>
    </location>
</feature>
<gene>
    <name evidence="2" type="ORF">CGLO_06972</name>
</gene>
<feature type="region of interest" description="Disordered" evidence="1">
    <location>
        <begin position="52"/>
        <end position="256"/>
    </location>
</feature>
<feature type="compositionally biased region" description="Polar residues" evidence="1">
    <location>
        <begin position="106"/>
        <end position="126"/>
    </location>
</feature>
<accession>T0KMS5</accession>
<dbReference type="EMBL" id="AMYD01001391">
    <property type="protein sequence ID" value="EQB53314.1"/>
    <property type="molecule type" value="Genomic_DNA"/>
</dbReference>
<dbReference type="Proteomes" id="UP000015530">
    <property type="component" value="Unassembled WGS sequence"/>
</dbReference>
<feature type="compositionally biased region" description="Basic residues" evidence="1">
    <location>
        <begin position="186"/>
        <end position="195"/>
    </location>
</feature>
<reference evidence="3" key="1">
    <citation type="journal article" date="2013" name="Mol. Plant Microbe Interact.">
        <title>Global aspects of pacC regulation of pathogenicity genes in Colletotrichum gloeosporioides as revealed by transcriptome analysis.</title>
        <authorList>
            <person name="Alkan N."/>
            <person name="Meng X."/>
            <person name="Friedlander G."/>
            <person name="Reuveni E."/>
            <person name="Sukno S."/>
            <person name="Sherman A."/>
            <person name="Thon M."/>
            <person name="Fluhr R."/>
            <person name="Prusky D."/>
        </authorList>
    </citation>
    <scope>NUCLEOTIDE SEQUENCE [LARGE SCALE GENOMIC DNA]</scope>
    <source>
        <strain evidence="3">Cg-14</strain>
    </source>
</reference>
<name>T0KMS5_COLGC</name>
<comment type="caution">
    <text evidence="2">The sequence shown here is derived from an EMBL/GenBank/DDBJ whole genome shotgun (WGS) entry which is preliminary data.</text>
</comment>
<organism evidence="2 3">
    <name type="scientific">Colletotrichum gloeosporioides (strain Cg-14)</name>
    <name type="common">Anthracnose fungus</name>
    <name type="synonym">Glomerella cingulata</name>
    <dbReference type="NCBI Taxonomy" id="1237896"/>
    <lineage>
        <taxon>Eukaryota</taxon>
        <taxon>Fungi</taxon>
        <taxon>Dikarya</taxon>
        <taxon>Ascomycota</taxon>
        <taxon>Pezizomycotina</taxon>
        <taxon>Sordariomycetes</taxon>
        <taxon>Hypocreomycetidae</taxon>
        <taxon>Glomerellales</taxon>
        <taxon>Glomerellaceae</taxon>
        <taxon>Colletotrichum</taxon>
        <taxon>Colletotrichum gloeosporioides species complex</taxon>
    </lineage>
</organism>